<evidence type="ECO:0008006" key="3">
    <source>
        <dbReference type="Google" id="ProtNLM"/>
    </source>
</evidence>
<accession>A0A2R7Y6S3</accession>
<protein>
    <recommendedName>
        <fullName evidence="3">CN hydrolase domain-containing protein</fullName>
    </recommendedName>
</protein>
<dbReference type="InterPro" id="IPR036526">
    <property type="entry name" value="C-N_Hydrolase_sf"/>
</dbReference>
<comment type="caution">
    <text evidence="1">The sequence shown here is derived from an EMBL/GenBank/DDBJ whole genome shotgun (WGS) entry which is preliminary data.</text>
</comment>
<reference evidence="1 2" key="1">
    <citation type="journal article" date="2018" name="Syst. Appl. Microbiol.">
        <title>A new symbiotic nanoarchaeote (Candidatus Nanoclepta minutus) and its host (Zestosphaera tikiterensis gen. nov., sp. nov.) from a New Zealand hot spring.</title>
        <authorList>
            <person name="St John E."/>
            <person name="Liu Y."/>
            <person name="Podar M."/>
            <person name="Stott M.B."/>
            <person name="Meneghin J."/>
            <person name="Chen Z."/>
            <person name="Lagutin K."/>
            <person name="Mitchell K."/>
            <person name="Reysenbach A.L."/>
        </authorList>
    </citation>
    <scope>NUCLEOTIDE SEQUENCE [LARGE SCALE GENOMIC DNA]</scope>
    <source>
        <strain evidence="1">NZ3</strain>
    </source>
</reference>
<sequence length="271" mass="30163">MQRLNPYAGKSTNQSSNLIAVARLDLSKGSRSYIESLKEVLNQVSKNVSALLTLPPANALRDFINGRKDYTSYRNNLRTLTNRLSLLARDKRIPLIITPVLRKAGSKVYMTTLIISPLGHYMFKGRSFIPPNLVISSSKNVELAKVANVDLCFLFIKDLEVPEVARICKFSGSDAIVAVNPPLLTERDPTLTLNLSIARAVENCLPVIGLGGYLSTEDVQQPTYLINSDGDVVDFYKDMDPSVFEVEVRKVNSKVRLDIVKKYTSLIKELT</sequence>
<dbReference type="SUPFAM" id="SSF56317">
    <property type="entry name" value="Carbon-nitrogen hydrolase"/>
    <property type="match status" value="1"/>
</dbReference>
<dbReference type="Gene3D" id="3.60.110.10">
    <property type="entry name" value="Carbon-nitrogen hydrolase"/>
    <property type="match status" value="1"/>
</dbReference>
<dbReference type="EMBL" id="NBVN01000002">
    <property type="protein sequence ID" value="PUA33097.1"/>
    <property type="molecule type" value="Genomic_DNA"/>
</dbReference>
<dbReference type="AlphaFoldDB" id="A0A2R7Y6S3"/>
<name>A0A2R7Y6S3_9CREN</name>
<proteinExistence type="predicted"/>
<evidence type="ECO:0000313" key="1">
    <source>
        <dbReference type="EMBL" id="PUA33097.1"/>
    </source>
</evidence>
<evidence type="ECO:0000313" key="2">
    <source>
        <dbReference type="Proteomes" id="UP000244093"/>
    </source>
</evidence>
<gene>
    <name evidence="1" type="ORF">B7O98_01265</name>
</gene>
<organism evidence="1 2">
    <name type="scientific">Zestosphaera tikiterensis</name>
    <dbReference type="NCBI Taxonomy" id="1973259"/>
    <lineage>
        <taxon>Archaea</taxon>
        <taxon>Thermoproteota</taxon>
        <taxon>Thermoprotei</taxon>
        <taxon>Desulfurococcales</taxon>
        <taxon>Desulfurococcaceae</taxon>
        <taxon>Zestosphaera</taxon>
    </lineage>
</organism>
<dbReference type="Proteomes" id="UP000244093">
    <property type="component" value="Unassembled WGS sequence"/>
</dbReference>